<organism evidence="7 8">
    <name type="scientific">Amygdalobacter nucleatus</name>
    <dbReference type="NCBI Taxonomy" id="3029274"/>
    <lineage>
        <taxon>Bacteria</taxon>
        <taxon>Bacillati</taxon>
        <taxon>Bacillota</taxon>
        <taxon>Clostridia</taxon>
        <taxon>Eubacteriales</taxon>
        <taxon>Oscillospiraceae</taxon>
        <taxon>Amygdalobacter</taxon>
    </lineage>
</organism>
<dbReference type="Gene3D" id="3.40.630.10">
    <property type="entry name" value="Zn peptidases"/>
    <property type="match status" value="1"/>
</dbReference>
<evidence type="ECO:0000313" key="8">
    <source>
        <dbReference type="Proteomes" id="UP000070080"/>
    </source>
</evidence>
<dbReference type="PIRSF" id="PIRSF001123">
    <property type="entry name" value="PepA_GA"/>
    <property type="match status" value="1"/>
</dbReference>
<dbReference type="Pfam" id="PF05343">
    <property type="entry name" value="Peptidase_M42"/>
    <property type="match status" value="1"/>
</dbReference>
<dbReference type="EMBL" id="LSCV01000002">
    <property type="protein sequence ID" value="KXB42446.1"/>
    <property type="molecule type" value="Genomic_DNA"/>
</dbReference>
<keyword evidence="2 7" id="KW-0031">Aminopeptidase</keyword>
<keyword evidence="8" id="KW-1185">Reference proteome</keyword>
<keyword evidence="5" id="KW-0378">Hydrolase</keyword>
<evidence type="ECO:0000256" key="6">
    <source>
        <dbReference type="PIRNR" id="PIRNR001123"/>
    </source>
</evidence>
<dbReference type="InterPro" id="IPR008007">
    <property type="entry name" value="Peptidase_M42"/>
</dbReference>
<dbReference type="OrthoDB" id="9772053at2"/>
<comment type="similarity">
    <text evidence="1 6">Belongs to the peptidase M42 family.</text>
</comment>
<dbReference type="Proteomes" id="UP000070080">
    <property type="component" value="Unassembled WGS sequence"/>
</dbReference>
<keyword evidence="4" id="KW-0479">Metal-binding</keyword>
<dbReference type="STRING" id="1497955.HMPREF1872_00117"/>
<dbReference type="GO" id="GO:0004177">
    <property type="term" value="F:aminopeptidase activity"/>
    <property type="evidence" value="ECO:0007669"/>
    <property type="project" value="UniProtKB-UniRule"/>
</dbReference>
<evidence type="ECO:0000256" key="2">
    <source>
        <dbReference type="ARBA" id="ARBA00022438"/>
    </source>
</evidence>
<dbReference type="GO" id="GO:0006508">
    <property type="term" value="P:proteolysis"/>
    <property type="evidence" value="ECO:0007669"/>
    <property type="project" value="UniProtKB-KW"/>
</dbReference>
<evidence type="ECO:0000256" key="1">
    <source>
        <dbReference type="ARBA" id="ARBA00006272"/>
    </source>
</evidence>
<accession>A0A133YGY8</accession>
<dbReference type="InterPro" id="IPR023367">
    <property type="entry name" value="Peptidase_M42_dom2"/>
</dbReference>
<gene>
    <name evidence="7" type="ORF">HMPREF1872_00117</name>
</gene>
<proteinExistence type="inferred from homology"/>
<dbReference type="InterPro" id="IPR051464">
    <property type="entry name" value="Peptidase_M42_aminopept"/>
</dbReference>
<dbReference type="PANTHER" id="PTHR32481:SF0">
    <property type="entry name" value="AMINOPEPTIDASE YPDE-RELATED"/>
    <property type="match status" value="1"/>
</dbReference>
<dbReference type="AlphaFoldDB" id="A0A133YGY8"/>
<evidence type="ECO:0000256" key="3">
    <source>
        <dbReference type="ARBA" id="ARBA00022670"/>
    </source>
</evidence>
<dbReference type="SUPFAM" id="SSF101821">
    <property type="entry name" value="Aminopeptidase/glucanase lid domain"/>
    <property type="match status" value="1"/>
</dbReference>
<protein>
    <submittedName>
        <fullName evidence="7">M42 glutamyl aminopeptidase</fullName>
    </submittedName>
</protein>
<dbReference type="SUPFAM" id="SSF53187">
    <property type="entry name" value="Zn-dependent exopeptidases"/>
    <property type="match status" value="1"/>
</dbReference>
<dbReference type="Gene3D" id="2.40.30.40">
    <property type="entry name" value="Peptidase M42, domain 2"/>
    <property type="match status" value="1"/>
</dbReference>
<keyword evidence="3" id="KW-0645">Protease</keyword>
<dbReference type="PANTHER" id="PTHR32481">
    <property type="entry name" value="AMINOPEPTIDASE"/>
    <property type="match status" value="1"/>
</dbReference>
<dbReference type="RefSeq" id="WP_066712390.1">
    <property type="nucleotide sequence ID" value="NZ_JARFNM010000001.1"/>
</dbReference>
<reference evidence="8" key="1">
    <citation type="submission" date="2016-01" db="EMBL/GenBank/DDBJ databases">
        <authorList>
            <person name="Mitreva M."/>
            <person name="Pepin K.H."/>
            <person name="Mihindukulasuriya K.A."/>
            <person name="Fulton R."/>
            <person name="Fronick C."/>
            <person name="O'Laughlin M."/>
            <person name="Miner T."/>
            <person name="Herter B."/>
            <person name="Rosa B.A."/>
            <person name="Cordes M."/>
            <person name="Tomlinson C."/>
            <person name="Wollam A."/>
            <person name="Palsikar V.B."/>
            <person name="Mardis E.R."/>
            <person name="Wilson R.K."/>
        </authorList>
    </citation>
    <scope>NUCLEOTIDE SEQUENCE [LARGE SCALE GENOMIC DNA]</scope>
    <source>
        <strain evidence="8">KA00274</strain>
    </source>
</reference>
<dbReference type="GO" id="GO:0046872">
    <property type="term" value="F:metal ion binding"/>
    <property type="evidence" value="ECO:0007669"/>
    <property type="project" value="UniProtKB-UniRule"/>
</dbReference>
<comment type="caution">
    <text evidence="7">The sequence shown here is derived from an EMBL/GenBank/DDBJ whole genome shotgun (WGS) entry which is preliminary data.</text>
</comment>
<evidence type="ECO:0000256" key="5">
    <source>
        <dbReference type="ARBA" id="ARBA00022801"/>
    </source>
</evidence>
<sequence>MLDELATIYAINSVSSAEKQLQQYLSEKYSELGYQINKDGLYSVFAETNKADKELEKVLVACPMDEIGLMVERVFPNGRLSFVCLEAQSPAVLLGQRVQILARDGSLYPAVISTDCKLLEHVPASVKESDLFIELCDPSDSKKILPGDLVSFASELVETDHTFVGRSLNQKVLQAVELELLRELQATTLDYQLSIGAVAQSTVGFRGTQTATYVTRPNLAIALTAFEAHGSKSGLDLGSGVVVSCYDRQMLPDHQLLDYVTSKYAVQPYLGLLANDGSFIHKTLSGTPTLALGIVMRNLGTANVVADKRDIKALVNFLKHFLLELELHKVGRPFNV</sequence>
<evidence type="ECO:0000256" key="4">
    <source>
        <dbReference type="ARBA" id="ARBA00022723"/>
    </source>
</evidence>
<evidence type="ECO:0000313" key="7">
    <source>
        <dbReference type="EMBL" id="KXB42446.1"/>
    </source>
</evidence>
<name>A0A133YGY8_9FIRM</name>